<dbReference type="InterPro" id="IPR013083">
    <property type="entry name" value="Znf_RING/FYVE/PHD"/>
</dbReference>
<evidence type="ECO:0000256" key="5">
    <source>
        <dbReference type="RuleBase" id="RU369093"/>
    </source>
</evidence>
<dbReference type="AlphaFoldDB" id="A0A7C9D2A2"/>
<dbReference type="Gene3D" id="1.25.10.10">
    <property type="entry name" value="Leucine-rich Repeat Variant"/>
    <property type="match status" value="1"/>
</dbReference>
<dbReference type="PROSITE" id="PS51698">
    <property type="entry name" value="U_BOX"/>
    <property type="match status" value="1"/>
</dbReference>
<accession>A0A7C9D2A2</accession>
<evidence type="ECO:0000256" key="1">
    <source>
        <dbReference type="ARBA" id="ARBA00000900"/>
    </source>
</evidence>
<dbReference type="InterPro" id="IPR003613">
    <property type="entry name" value="Ubox_domain"/>
</dbReference>
<comment type="function">
    <text evidence="5">Functions as an E3 ubiquitin ligase.</text>
</comment>
<feature type="compositionally biased region" description="Basic residues" evidence="6">
    <location>
        <begin position="1"/>
        <end position="11"/>
    </location>
</feature>
<dbReference type="InterPro" id="IPR011989">
    <property type="entry name" value="ARM-like"/>
</dbReference>
<dbReference type="UniPathway" id="UPA00143"/>
<sequence>MISSWRRKRASRATGGGAKPEPAELVIPTHFRCPISLDMMKDPVTLSTGITYDRESIDTWIEGGNKTCPVTKQTLRTLDPVPNHTLRRMIQDWCVENRSHGVERIPTPRVPITSHEVGEILGQISKAQGSKACLELVRRVSKAIKESERNKRCFIANGASKTLALAFKLFADGEGEDVVSLLEEVMIALTIMSPLDSEALGHLRSSGSLARLVWFLRRGGLSGRRSAVLILKELILSTRGQEMLVGELLSIEGTLEGLVQLIKEPVCPASTKASFVVIYNMISTYDPAIARYVELGLVTLILDILVDAEKSICEKALGVLDGLCRSNAGIEAALDHSLTVPVAVKKILRVSDLATEFSVSILWRLSQREEKQSEGVLIEALQVGAFQKLLLILQVGWNINERTREKVTKLLKLLNLYRDRVECIDSLDFQNIKRSF</sequence>
<dbReference type="EC" id="2.3.2.27" evidence="5"/>
<reference evidence="8" key="2">
    <citation type="submission" date="2020-07" db="EMBL/GenBank/DDBJ databases">
        <authorList>
            <person name="Vera ALvarez R."/>
            <person name="Arias-Moreno D.M."/>
            <person name="Jimenez-Jacinto V."/>
            <person name="Jimenez-Bremont J.F."/>
            <person name="Swaminathan K."/>
            <person name="Moose S.P."/>
            <person name="Guerrero-Gonzalez M.L."/>
            <person name="Marino-Ramirez L."/>
            <person name="Landsman D."/>
            <person name="Rodriguez-Kessler M."/>
            <person name="Delgado-Sanchez P."/>
        </authorList>
    </citation>
    <scope>NUCLEOTIDE SEQUENCE</scope>
    <source>
        <tissue evidence="8">Cladode</tissue>
    </source>
</reference>
<proteinExistence type="predicted"/>
<dbReference type="SUPFAM" id="SSF57850">
    <property type="entry name" value="RING/U-box"/>
    <property type="match status" value="1"/>
</dbReference>
<feature type="domain" description="U-box" evidence="7">
    <location>
        <begin position="26"/>
        <end position="100"/>
    </location>
</feature>
<evidence type="ECO:0000256" key="4">
    <source>
        <dbReference type="ARBA" id="ARBA00022786"/>
    </source>
</evidence>
<dbReference type="GO" id="GO:0016567">
    <property type="term" value="P:protein ubiquitination"/>
    <property type="evidence" value="ECO:0007669"/>
    <property type="project" value="UniProtKB-UniRule"/>
</dbReference>
<protein>
    <recommendedName>
        <fullName evidence="5 7">U-box domain-containing protein</fullName>
        <ecNumber evidence="5">2.3.2.27</ecNumber>
    </recommendedName>
    <alternativeName>
        <fullName evidence="5">RING-type E3 ubiquitin transferase PUB</fullName>
    </alternativeName>
</protein>
<dbReference type="Gene3D" id="3.30.40.10">
    <property type="entry name" value="Zinc/RING finger domain, C3HC4 (zinc finger)"/>
    <property type="match status" value="1"/>
</dbReference>
<dbReference type="Pfam" id="PF25598">
    <property type="entry name" value="ARM_PUB"/>
    <property type="match status" value="1"/>
</dbReference>
<name>A0A7C9D2A2_OPUST</name>
<evidence type="ECO:0000256" key="3">
    <source>
        <dbReference type="ARBA" id="ARBA00022679"/>
    </source>
</evidence>
<dbReference type="PANTHER" id="PTHR22849:SF139">
    <property type="entry name" value="U-BOX DOMAIN-CONTAINING PROTEIN"/>
    <property type="match status" value="1"/>
</dbReference>
<dbReference type="SMART" id="SM00504">
    <property type="entry name" value="Ubox"/>
    <property type="match status" value="1"/>
</dbReference>
<keyword evidence="3 5" id="KW-0808">Transferase</keyword>
<dbReference type="Pfam" id="PF04564">
    <property type="entry name" value="U-box"/>
    <property type="match status" value="1"/>
</dbReference>
<comment type="pathway">
    <text evidence="2 5">Protein modification; protein ubiquitination.</text>
</comment>
<dbReference type="InterPro" id="IPR058678">
    <property type="entry name" value="ARM_PUB"/>
</dbReference>
<evidence type="ECO:0000259" key="7">
    <source>
        <dbReference type="PROSITE" id="PS51698"/>
    </source>
</evidence>
<dbReference type="EMBL" id="GISG01064706">
    <property type="protein sequence ID" value="MBA4628088.1"/>
    <property type="molecule type" value="Transcribed_RNA"/>
</dbReference>
<organism evidence="8">
    <name type="scientific">Opuntia streptacantha</name>
    <name type="common">Prickly pear cactus</name>
    <name type="synonym">Opuntia cardona</name>
    <dbReference type="NCBI Taxonomy" id="393608"/>
    <lineage>
        <taxon>Eukaryota</taxon>
        <taxon>Viridiplantae</taxon>
        <taxon>Streptophyta</taxon>
        <taxon>Embryophyta</taxon>
        <taxon>Tracheophyta</taxon>
        <taxon>Spermatophyta</taxon>
        <taxon>Magnoliopsida</taxon>
        <taxon>eudicotyledons</taxon>
        <taxon>Gunneridae</taxon>
        <taxon>Pentapetalae</taxon>
        <taxon>Caryophyllales</taxon>
        <taxon>Cactineae</taxon>
        <taxon>Cactaceae</taxon>
        <taxon>Opuntioideae</taxon>
        <taxon>Opuntia</taxon>
    </lineage>
</organism>
<evidence type="ECO:0000256" key="6">
    <source>
        <dbReference type="SAM" id="MobiDB-lite"/>
    </source>
</evidence>
<dbReference type="InterPro" id="IPR016024">
    <property type="entry name" value="ARM-type_fold"/>
</dbReference>
<dbReference type="InterPro" id="IPR045185">
    <property type="entry name" value="PUB22/23/24-like"/>
</dbReference>
<keyword evidence="4 5" id="KW-0833">Ubl conjugation pathway</keyword>
<reference evidence="8" key="1">
    <citation type="journal article" date="2013" name="J. Plant Res.">
        <title>Effect of fungi and light on seed germination of three Opuntia species from semiarid lands of central Mexico.</title>
        <authorList>
            <person name="Delgado-Sanchez P."/>
            <person name="Jimenez-Bremont J.F."/>
            <person name="Guerrero-Gonzalez Mde L."/>
            <person name="Flores J."/>
        </authorList>
    </citation>
    <scope>NUCLEOTIDE SEQUENCE</scope>
    <source>
        <tissue evidence="8">Cladode</tissue>
    </source>
</reference>
<dbReference type="GO" id="GO:0061630">
    <property type="term" value="F:ubiquitin protein ligase activity"/>
    <property type="evidence" value="ECO:0007669"/>
    <property type="project" value="UniProtKB-UniRule"/>
</dbReference>
<dbReference type="SUPFAM" id="SSF48371">
    <property type="entry name" value="ARM repeat"/>
    <property type="match status" value="1"/>
</dbReference>
<comment type="catalytic activity">
    <reaction evidence="1 5">
        <text>S-ubiquitinyl-[E2 ubiquitin-conjugating enzyme]-L-cysteine + [acceptor protein]-L-lysine = [E2 ubiquitin-conjugating enzyme]-L-cysteine + N(6)-ubiquitinyl-[acceptor protein]-L-lysine.</text>
        <dbReference type="EC" id="2.3.2.27"/>
    </reaction>
</comment>
<dbReference type="InterPro" id="IPR045210">
    <property type="entry name" value="RING-Ubox_PUB"/>
</dbReference>
<evidence type="ECO:0000256" key="2">
    <source>
        <dbReference type="ARBA" id="ARBA00004906"/>
    </source>
</evidence>
<evidence type="ECO:0000313" key="8">
    <source>
        <dbReference type="EMBL" id="MBA4628088.1"/>
    </source>
</evidence>
<dbReference type="FunFam" id="3.30.40.10:FF:000442">
    <property type="entry name" value="RING-type E3 ubiquitin transferase"/>
    <property type="match status" value="1"/>
</dbReference>
<dbReference type="CDD" id="cd16664">
    <property type="entry name" value="RING-Ubox_PUB"/>
    <property type="match status" value="1"/>
</dbReference>
<dbReference type="PANTHER" id="PTHR22849">
    <property type="entry name" value="WDSAM1 PROTEIN"/>
    <property type="match status" value="1"/>
</dbReference>
<feature type="region of interest" description="Disordered" evidence="6">
    <location>
        <begin position="1"/>
        <end position="22"/>
    </location>
</feature>